<gene>
    <name evidence="1" type="ORF">NW768_010236</name>
</gene>
<evidence type="ECO:0000313" key="2">
    <source>
        <dbReference type="Proteomes" id="UP001152024"/>
    </source>
</evidence>
<proteinExistence type="predicted"/>
<organism evidence="1 2">
    <name type="scientific">Fusarium equiseti</name>
    <name type="common">Fusarium scirpi</name>
    <dbReference type="NCBI Taxonomy" id="61235"/>
    <lineage>
        <taxon>Eukaryota</taxon>
        <taxon>Fungi</taxon>
        <taxon>Dikarya</taxon>
        <taxon>Ascomycota</taxon>
        <taxon>Pezizomycotina</taxon>
        <taxon>Sordariomycetes</taxon>
        <taxon>Hypocreomycetidae</taxon>
        <taxon>Hypocreales</taxon>
        <taxon>Nectriaceae</taxon>
        <taxon>Fusarium</taxon>
        <taxon>Fusarium incarnatum-equiseti species complex</taxon>
    </lineage>
</organism>
<evidence type="ECO:0008006" key="3">
    <source>
        <dbReference type="Google" id="ProtNLM"/>
    </source>
</evidence>
<evidence type="ECO:0000313" key="1">
    <source>
        <dbReference type="EMBL" id="KAJ4122791.1"/>
    </source>
</evidence>
<dbReference type="EMBL" id="JAOQBH010000019">
    <property type="protein sequence ID" value="KAJ4122791.1"/>
    <property type="molecule type" value="Genomic_DNA"/>
</dbReference>
<sequence>MKLFTSKGPPKILQLPKELRDSIYLHLDNGDVKSLRATCSAMNRDVPLRPTRVFLSANSLNIKVFRAVADHERLRHSVAEIVWDDARLNTIPDLEDDRFPNQQPGCSSWFCSSPFRPPWFKRPSVNTWYRDHHLKPAFGPFSWQSPCACYKALIRDQEQIIAFNVDAEAFRYGLRRFSSLKRVTITPSTHGTKDNALYRTPMIKAFPVGFYCPIPKAWPDRTRWRNIDALSWIERNPFFDQFQGFYGLNCTAESYRNKWRGYRAATRALAEDGQHHVTELVVGGNDTGSGINCHIFDQACVEYNDLVNLLRRPGFSHLSLDLATGYLEHEEWISYKSGLLRHALAEAKDLESICIRTTTDTRNGTLNNFDLDSAEEMEFCLLTIFPIHEWPRLEHFGLSGFLVGVDDLIEVLDTLPDSLHSVELNYLAFKREEDSYESLLVKMRDTLNWRFRPERQRPKVYIIASANQFIPKHQFVEVQEAACSFLYEDGDNPFEGNGSIIHQGRGGMQRDLFNSQFITPY</sequence>
<name>A0ABQ8R197_FUSEQ</name>
<dbReference type="Proteomes" id="UP001152024">
    <property type="component" value="Unassembled WGS sequence"/>
</dbReference>
<protein>
    <recommendedName>
        <fullName evidence="3">F-box domain-containing protein</fullName>
    </recommendedName>
</protein>
<keyword evidence="2" id="KW-1185">Reference proteome</keyword>
<comment type="caution">
    <text evidence="1">The sequence shown here is derived from an EMBL/GenBank/DDBJ whole genome shotgun (WGS) entry which is preliminary data.</text>
</comment>
<reference evidence="1" key="1">
    <citation type="submission" date="2022-09" db="EMBL/GenBank/DDBJ databases">
        <title>Fusarium specimens isolated from Avocado Roots.</title>
        <authorList>
            <person name="Stajich J."/>
            <person name="Roper C."/>
            <person name="Heimlech-Rivalta G."/>
        </authorList>
    </citation>
    <scope>NUCLEOTIDE SEQUENCE</scope>
    <source>
        <strain evidence="1">CF00095</strain>
    </source>
</reference>
<accession>A0ABQ8R197</accession>